<comment type="caution">
    <text evidence="1">The sequence shown here is derived from an EMBL/GenBank/DDBJ whole genome shotgun (WGS) entry which is preliminary data.</text>
</comment>
<dbReference type="OrthoDB" id="3518010at2759"/>
<evidence type="ECO:0000313" key="2">
    <source>
        <dbReference type="Proteomes" id="UP000297452"/>
    </source>
</evidence>
<dbReference type="AlphaFoldDB" id="A0A4Z1HC65"/>
<dbReference type="Proteomes" id="UP000297452">
    <property type="component" value="Unassembled WGS sequence"/>
</dbReference>
<sequence length="130" mass="15554">MADLEYVSVLEDIKHLVLDDKLSFRGICTETEFDTTIERCGVKQVEWKTAARDMQQCIEWDVWLYYLLDYNNAEELVCFPGKIQVTGDGPRARQFNLVEMRYLISQFKEHNIWKVEIEKLEKEEKRLRDD</sequence>
<organism evidence="1 2">
    <name type="scientific">Botryotinia narcissicola</name>
    <dbReference type="NCBI Taxonomy" id="278944"/>
    <lineage>
        <taxon>Eukaryota</taxon>
        <taxon>Fungi</taxon>
        <taxon>Dikarya</taxon>
        <taxon>Ascomycota</taxon>
        <taxon>Pezizomycotina</taxon>
        <taxon>Leotiomycetes</taxon>
        <taxon>Helotiales</taxon>
        <taxon>Sclerotiniaceae</taxon>
        <taxon>Botryotinia</taxon>
    </lineage>
</organism>
<protein>
    <submittedName>
        <fullName evidence="1">Uncharacterized protein</fullName>
    </submittedName>
</protein>
<proteinExistence type="predicted"/>
<gene>
    <name evidence="1" type="ORF">BOTNAR_0589g00030</name>
</gene>
<evidence type="ECO:0000313" key="1">
    <source>
        <dbReference type="EMBL" id="TGO46405.1"/>
    </source>
</evidence>
<name>A0A4Z1HC65_9HELO</name>
<dbReference type="EMBL" id="PQXJ01000589">
    <property type="protein sequence ID" value="TGO46405.1"/>
    <property type="molecule type" value="Genomic_DNA"/>
</dbReference>
<accession>A0A4Z1HC65</accession>
<reference evidence="1 2" key="1">
    <citation type="submission" date="2017-12" db="EMBL/GenBank/DDBJ databases">
        <title>Comparative genomics of Botrytis spp.</title>
        <authorList>
            <person name="Valero-Jimenez C.A."/>
            <person name="Tapia P."/>
            <person name="Veloso J."/>
            <person name="Silva-Moreno E."/>
            <person name="Staats M."/>
            <person name="Valdes J.H."/>
            <person name="Van Kan J.A.L."/>
        </authorList>
    </citation>
    <scope>NUCLEOTIDE SEQUENCE [LARGE SCALE GENOMIC DNA]</scope>
    <source>
        <strain evidence="1 2">MUCL2120</strain>
    </source>
</reference>
<keyword evidence="2" id="KW-1185">Reference proteome</keyword>